<dbReference type="InterPro" id="IPR029052">
    <property type="entry name" value="Metallo-depent_PP-like"/>
</dbReference>
<sequence length="304" mass="34149">MPKKGRLIIPQPTTTPDLDILIVELLKETKEKLVPQETIYYLCTNIRRIFLSQPVELILQTPITIVGDLHGQFTDLVRIFQRNGIPPDQQYLFLGDYVDRGKSGVEILCLLFALKLKYPDNIYLIRGNHECAALNRIYGFHDECLRKYGHLAVWNAFVSTFNVLPFSAVIDSKILCIHGGISPKLLQLSQLTKINRPVDIPEEGLITDVLWADPILEENGFGPNERGTGCYFGLDVLCNFLNENGLQLLIRAHEMVDGFAVLNGCCITLFSAPFYCGTVTNSGAYLTIDQNLAISFYKFGTESI</sequence>
<accession>A0A0A1TY90</accession>
<evidence type="ECO:0000256" key="1">
    <source>
        <dbReference type="ARBA" id="ARBA00001936"/>
    </source>
</evidence>
<keyword evidence="3 8" id="KW-0378">Hydrolase</keyword>
<name>A0A0A1TY90_ENTIV</name>
<evidence type="ECO:0000313" key="10">
    <source>
        <dbReference type="EMBL" id="ELP86455.1"/>
    </source>
</evidence>
<reference evidence="10 11" key="1">
    <citation type="submission" date="2012-10" db="EMBL/GenBank/DDBJ databases">
        <authorList>
            <person name="Zafar N."/>
            <person name="Inman J."/>
            <person name="Hall N."/>
            <person name="Lorenzi H."/>
            <person name="Caler E."/>
        </authorList>
    </citation>
    <scope>NUCLEOTIDE SEQUENCE [LARGE SCALE GENOMIC DNA]</scope>
    <source>
        <strain evidence="10 11">IP1</strain>
    </source>
</reference>
<comment type="catalytic activity">
    <reaction evidence="6">
        <text>O-phospho-L-seryl-[protein] + H2O = L-seryl-[protein] + phosphate</text>
        <dbReference type="Rhea" id="RHEA:20629"/>
        <dbReference type="Rhea" id="RHEA-COMP:9863"/>
        <dbReference type="Rhea" id="RHEA-COMP:11604"/>
        <dbReference type="ChEBI" id="CHEBI:15377"/>
        <dbReference type="ChEBI" id="CHEBI:29999"/>
        <dbReference type="ChEBI" id="CHEBI:43474"/>
        <dbReference type="ChEBI" id="CHEBI:83421"/>
        <dbReference type="EC" id="3.1.3.16"/>
    </reaction>
</comment>
<dbReference type="GO" id="GO:0005634">
    <property type="term" value="C:nucleus"/>
    <property type="evidence" value="ECO:0007669"/>
    <property type="project" value="TreeGrafter"/>
</dbReference>
<dbReference type="PANTHER" id="PTHR11668">
    <property type="entry name" value="SERINE/THREONINE PROTEIN PHOSPHATASE"/>
    <property type="match status" value="1"/>
</dbReference>
<comment type="similarity">
    <text evidence="8">Belongs to the PPP phosphatase family.</text>
</comment>
<evidence type="ECO:0000256" key="5">
    <source>
        <dbReference type="ARBA" id="ARBA00023211"/>
    </source>
</evidence>
<keyword evidence="4" id="KW-0904">Protein phosphatase</keyword>
<dbReference type="Gene3D" id="3.60.21.10">
    <property type="match status" value="1"/>
</dbReference>
<dbReference type="GeneID" id="14885418"/>
<evidence type="ECO:0000313" key="11">
    <source>
        <dbReference type="Proteomes" id="UP000014680"/>
    </source>
</evidence>
<evidence type="ECO:0000259" key="9">
    <source>
        <dbReference type="PROSITE" id="PS00125"/>
    </source>
</evidence>
<dbReference type="PROSITE" id="PS00125">
    <property type="entry name" value="SER_THR_PHOSPHATASE"/>
    <property type="match status" value="1"/>
</dbReference>
<comment type="catalytic activity">
    <reaction evidence="7 8">
        <text>O-phospho-L-threonyl-[protein] + H2O = L-threonyl-[protein] + phosphate</text>
        <dbReference type="Rhea" id="RHEA:47004"/>
        <dbReference type="Rhea" id="RHEA-COMP:11060"/>
        <dbReference type="Rhea" id="RHEA-COMP:11605"/>
        <dbReference type="ChEBI" id="CHEBI:15377"/>
        <dbReference type="ChEBI" id="CHEBI:30013"/>
        <dbReference type="ChEBI" id="CHEBI:43474"/>
        <dbReference type="ChEBI" id="CHEBI:61977"/>
        <dbReference type="EC" id="3.1.3.16"/>
    </reaction>
</comment>
<feature type="domain" description="Serine/threonine specific protein phosphatases" evidence="9">
    <location>
        <begin position="125"/>
        <end position="130"/>
    </location>
</feature>
<dbReference type="AlphaFoldDB" id="A0A0A1TY90"/>
<evidence type="ECO:0000256" key="3">
    <source>
        <dbReference type="ARBA" id="ARBA00022801"/>
    </source>
</evidence>
<dbReference type="OMA" id="REDYCHI"/>
<dbReference type="GO" id="GO:0004722">
    <property type="term" value="F:protein serine/threonine phosphatase activity"/>
    <property type="evidence" value="ECO:0007669"/>
    <property type="project" value="UniProtKB-EC"/>
</dbReference>
<dbReference type="InterPro" id="IPR050341">
    <property type="entry name" value="PP1_catalytic_subunit"/>
</dbReference>
<dbReference type="InterPro" id="IPR004843">
    <property type="entry name" value="Calcineurin-like_PHP"/>
</dbReference>
<keyword evidence="11" id="KW-1185">Reference proteome</keyword>
<evidence type="ECO:0000256" key="2">
    <source>
        <dbReference type="ARBA" id="ARBA00022723"/>
    </source>
</evidence>
<organism evidence="10 11">
    <name type="scientific">Entamoeba invadens IP1</name>
    <dbReference type="NCBI Taxonomy" id="370355"/>
    <lineage>
        <taxon>Eukaryota</taxon>
        <taxon>Amoebozoa</taxon>
        <taxon>Evosea</taxon>
        <taxon>Archamoebae</taxon>
        <taxon>Mastigamoebida</taxon>
        <taxon>Entamoebidae</taxon>
        <taxon>Entamoeba</taxon>
    </lineage>
</organism>
<evidence type="ECO:0000256" key="8">
    <source>
        <dbReference type="RuleBase" id="RU004273"/>
    </source>
</evidence>
<keyword evidence="5" id="KW-0464">Manganese</keyword>
<dbReference type="Pfam" id="PF00149">
    <property type="entry name" value="Metallophos"/>
    <property type="match status" value="1"/>
</dbReference>
<gene>
    <name evidence="10" type="ORF">EIN_032060</name>
</gene>
<evidence type="ECO:0000256" key="4">
    <source>
        <dbReference type="ARBA" id="ARBA00022912"/>
    </source>
</evidence>
<dbReference type="EC" id="3.1.3.16" evidence="8"/>
<dbReference type="VEuPathDB" id="AmoebaDB:EIN_032060"/>
<dbReference type="EMBL" id="KB206969">
    <property type="protein sequence ID" value="ELP86455.1"/>
    <property type="molecule type" value="Genomic_DNA"/>
</dbReference>
<protein>
    <recommendedName>
        <fullName evidence="8">Serine/threonine-protein phosphatase</fullName>
        <ecNumber evidence="8">3.1.3.16</ecNumber>
    </recommendedName>
</protein>
<keyword evidence="2" id="KW-0479">Metal-binding</keyword>
<dbReference type="RefSeq" id="XP_004185801.1">
    <property type="nucleotide sequence ID" value="XM_004185753.1"/>
</dbReference>
<dbReference type="GO" id="GO:0005737">
    <property type="term" value="C:cytoplasm"/>
    <property type="evidence" value="ECO:0007669"/>
    <property type="project" value="TreeGrafter"/>
</dbReference>
<dbReference type="InterPro" id="IPR006186">
    <property type="entry name" value="Ser/Thr-sp_prot-phosphatase"/>
</dbReference>
<dbReference type="KEGG" id="eiv:EIN_032060"/>
<dbReference type="SUPFAM" id="SSF56300">
    <property type="entry name" value="Metallo-dependent phosphatases"/>
    <property type="match status" value="1"/>
</dbReference>
<dbReference type="OrthoDB" id="1930084at2759"/>
<proteinExistence type="inferred from homology"/>
<dbReference type="PRINTS" id="PR00114">
    <property type="entry name" value="STPHPHTASE"/>
</dbReference>
<dbReference type="SMART" id="SM00156">
    <property type="entry name" value="PP2Ac"/>
    <property type="match status" value="1"/>
</dbReference>
<evidence type="ECO:0000256" key="7">
    <source>
        <dbReference type="ARBA" id="ARBA00048336"/>
    </source>
</evidence>
<dbReference type="Proteomes" id="UP000014680">
    <property type="component" value="Unassembled WGS sequence"/>
</dbReference>
<dbReference type="PANTHER" id="PTHR11668:SF300">
    <property type="entry name" value="SERINE_THREONINE-PROTEIN PHOSPHATASE"/>
    <property type="match status" value="1"/>
</dbReference>
<comment type="cofactor">
    <cofactor evidence="1">
        <name>Mn(2+)</name>
        <dbReference type="ChEBI" id="CHEBI:29035"/>
    </cofactor>
</comment>
<evidence type="ECO:0000256" key="6">
    <source>
        <dbReference type="ARBA" id="ARBA00047761"/>
    </source>
</evidence>
<dbReference type="GO" id="GO:0046872">
    <property type="term" value="F:metal ion binding"/>
    <property type="evidence" value="ECO:0007669"/>
    <property type="project" value="UniProtKB-KW"/>
</dbReference>